<name>A0A0E0DB73_9ORYZ</name>
<proteinExistence type="predicted"/>
<sequence>MDPGRLSAASGGRWMRFIISALAAGSRMPLTTIAVQAGEAGHFCGSTDIAFFYQLILVPYLKDGLIPPSTPIDVAQHKHQLLNYTMGWESLQRSRSSTFKSLSDEEVVDEDDENWKWVFPMKWVMSDLFKHFTKLVMCPC</sequence>
<reference evidence="1" key="2">
    <citation type="submission" date="2018-05" db="EMBL/GenBank/DDBJ databases">
        <title>OmerRS3 (Oryza meridionalis Reference Sequence Version 3).</title>
        <authorList>
            <person name="Zhang J."/>
            <person name="Kudrna D."/>
            <person name="Lee S."/>
            <person name="Talag J."/>
            <person name="Welchert J."/>
            <person name="Wing R.A."/>
        </authorList>
    </citation>
    <scope>NUCLEOTIDE SEQUENCE [LARGE SCALE GENOMIC DNA]</scope>
    <source>
        <strain evidence="1">cv. OR44</strain>
    </source>
</reference>
<evidence type="ECO:0000313" key="2">
    <source>
        <dbReference type="Proteomes" id="UP000008021"/>
    </source>
</evidence>
<keyword evidence="2" id="KW-1185">Reference proteome</keyword>
<dbReference type="HOGENOM" id="CLU_1848293_0_0_1"/>
<protein>
    <submittedName>
        <fullName evidence="1">Uncharacterized protein</fullName>
    </submittedName>
</protein>
<dbReference type="Gramene" id="OMERI04G03620.3">
    <property type="protein sequence ID" value="OMERI04G03620.3"/>
    <property type="gene ID" value="OMERI04G03620"/>
</dbReference>
<evidence type="ECO:0000313" key="1">
    <source>
        <dbReference type="EnsemblPlants" id="OMERI04G03620.3"/>
    </source>
</evidence>
<dbReference type="Proteomes" id="UP000008021">
    <property type="component" value="Chromosome 4"/>
</dbReference>
<dbReference type="AlphaFoldDB" id="A0A0E0DB73"/>
<accession>A0A0E0DB73</accession>
<organism evidence="1">
    <name type="scientific">Oryza meridionalis</name>
    <dbReference type="NCBI Taxonomy" id="40149"/>
    <lineage>
        <taxon>Eukaryota</taxon>
        <taxon>Viridiplantae</taxon>
        <taxon>Streptophyta</taxon>
        <taxon>Embryophyta</taxon>
        <taxon>Tracheophyta</taxon>
        <taxon>Spermatophyta</taxon>
        <taxon>Magnoliopsida</taxon>
        <taxon>Liliopsida</taxon>
        <taxon>Poales</taxon>
        <taxon>Poaceae</taxon>
        <taxon>BOP clade</taxon>
        <taxon>Oryzoideae</taxon>
        <taxon>Oryzeae</taxon>
        <taxon>Oryzinae</taxon>
        <taxon>Oryza</taxon>
    </lineage>
</organism>
<reference evidence="1" key="1">
    <citation type="submission" date="2015-04" db="UniProtKB">
        <authorList>
            <consortium name="EnsemblPlants"/>
        </authorList>
    </citation>
    <scope>IDENTIFICATION</scope>
</reference>
<dbReference type="EnsemblPlants" id="OMERI04G03620.3">
    <property type="protein sequence ID" value="OMERI04G03620.3"/>
    <property type="gene ID" value="OMERI04G03620"/>
</dbReference>